<keyword evidence="4" id="KW-1185">Reference proteome</keyword>
<accession>A0A8E1BZB1</accession>
<evidence type="ECO:0000313" key="3">
    <source>
        <dbReference type="EMBL" id="KDO02226.1"/>
    </source>
</evidence>
<feature type="transmembrane region" description="Helical" evidence="2">
    <location>
        <begin position="25"/>
        <end position="47"/>
    </location>
</feature>
<dbReference type="RefSeq" id="WP_008581359.1">
    <property type="nucleotide sequence ID" value="NZ_JFKF01000199.1"/>
</dbReference>
<keyword evidence="3" id="KW-0614">Plasmid</keyword>
<name>A0A8E1BZB1_9RICK</name>
<evidence type="ECO:0000256" key="1">
    <source>
        <dbReference type="SAM" id="MobiDB-lite"/>
    </source>
</evidence>
<gene>
    <name evidence="3" type="ORF">REISMN_08140</name>
</gene>
<proteinExistence type="predicted"/>
<geneLocation type="plasmid" evidence="3">
    <name>pREISMN_1</name>
</geneLocation>
<sequence length="118" mass="12976">MLKNAITNQSNEQKKSLQEGSRNKLLKGLCLAALVLIVSEIASATTLESQLDQIAASCSLKGDKRNVFGVIAAIGLILVLYQWWTKYCQSPTVDNVKQTNKPETTKTLQVNKGINKQQ</sequence>
<feature type="transmembrane region" description="Helical" evidence="2">
    <location>
        <begin position="67"/>
        <end position="84"/>
    </location>
</feature>
<reference evidence="3 4" key="1">
    <citation type="submission" date="2014-02" db="EMBL/GenBank/DDBJ databases">
        <title>Draft genome sequence of Rickettsia buchneri sp. nov. ISO7T.</title>
        <authorList>
            <person name="Felsheim R.F."/>
            <person name="Kurtti T.J."/>
            <person name="Munderloh U.G."/>
        </authorList>
    </citation>
    <scope>NUCLEOTIDE SEQUENCE [LARGE SCALE GENOMIC DNA]</scope>
    <source>
        <strain evidence="4">ISO7</strain>
        <plasmid evidence="3">pREISMN_1</plasmid>
    </source>
</reference>
<protein>
    <submittedName>
        <fullName evidence="3">Uncharacterized protein</fullName>
    </submittedName>
</protein>
<keyword evidence="2" id="KW-1133">Transmembrane helix</keyword>
<organism evidence="3 4">
    <name type="scientific">Rickettsia tamurae subsp. buchneri</name>
    <dbReference type="NCBI Taxonomy" id="1462938"/>
    <lineage>
        <taxon>Bacteria</taxon>
        <taxon>Pseudomonadati</taxon>
        <taxon>Pseudomonadota</taxon>
        <taxon>Alphaproteobacteria</taxon>
        <taxon>Rickettsiales</taxon>
        <taxon>Rickettsiaceae</taxon>
        <taxon>Rickettsieae</taxon>
        <taxon>Rickettsia</taxon>
        <taxon>spotted fever group</taxon>
    </lineage>
</organism>
<evidence type="ECO:0000313" key="4">
    <source>
        <dbReference type="Proteomes" id="UP000027161"/>
    </source>
</evidence>
<comment type="caution">
    <text evidence="3">The sequence shown here is derived from an EMBL/GenBank/DDBJ whole genome shotgun (WGS) entry which is preliminary data.</text>
</comment>
<dbReference type="Proteomes" id="UP000027161">
    <property type="component" value="Unassembled WGS sequence"/>
</dbReference>
<dbReference type="EMBL" id="JFKF01000199">
    <property type="protein sequence ID" value="KDO02226.1"/>
    <property type="molecule type" value="Genomic_DNA"/>
</dbReference>
<keyword evidence="2" id="KW-0812">Transmembrane</keyword>
<dbReference type="AlphaFoldDB" id="A0A8E1BZB1"/>
<keyword evidence="2" id="KW-0472">Membrane</keyword>
<evidence type="ECO:0000256" key="2">
    <source>
        <dbReference type="SAM" id="Phobius"/>
    </source>
</evidence>
<feature type="region of interest" description="Disordered" evidence="1">
    <location>
        <begin position="95"/>
        <end position="118"/>
    </location>
</feature>